<dbReference type="Gene3D" id="1.10.150.590">
    <property type="entry name" value="Dinitrogenase iron-molybdenum cofactor, N-terminal"/>
    <property type="match status" value="1"/>
</dbReference>
<keyword evidence="2" id="KW-0535">Nitrogen fixation</keyword>
<evidence type="ECO:0000259" key="3">
    <source>
        <dbReference type="Pfam" id="PF02579"/>
    </source>
</evidence>
<dbReference type="InterPro" id="IPR003731">
    <property type="entry name" value="Di-Nase_FeMo-co_biosynth"/>
</dbReference>
<dbReference type="InterPro" id="IPR031763">
    <property type="entry name" value="NafY_N"/>
</dbReference>
<dbReference type="InterPro" id="IPR051840">
    <property type="entry name" value="NifX/NifY_domain"/>
</dbReference>
<gene>
    <name evidence="5" type="ORF">SAMN05421721_10915</name>
</gene>
<reference evidence="5 6" key="1">
    <citation type="submission" date="2016-10" db="EMBL/GenBank/DDBJ databases">
        <authorList>
            <person name="de Groot N.N."/>
        </authorList>
    </citation>
    <scope>NUCLEOTIDE SEQUENCE [LARGE SCALE GENOMIC DNA]</scope>
    <source>
        <strain evidence="5 6">DSM 4180</strain>
    </source>
</reference>
<protein>
    <submittedName>
        <fullName evidence="5">Nitrogen fixation protein NifX</fullName>
    </submittedName>
</protein>
<feature type="domain" description="Dinitrogenase iron-molybdenum cofactor biosynthesis" evidence="3">
    <location>
        <begin position="117"/>
        <end position="208"/>
    </location>
</feature>
<evidence type="ECO:0000313" key="6">
    <source>
        <dbReference type="Proteomes" id="UP000199556"/>
    </source>
</evidence>
<evidence type="ECO:0000259" key="4">
    <source>
        <dbReference type="Pfam" id="PF16844"/>
    </source>
</evidence>
<dbReference type="Pfam" id="PF16844">
    <property type="entry name" value="DIMCO_N"/>
    <property type="match status" value="1"/>
</dbReference>
<dbReference type="RefSeq" id="WP_090485541.1">
    <property type="nucleotide sequence ID" value="NZ_FOUO01000009.1"/>
</dbReference>
<dbReference type="Proteomes" id="UP000199556">
    <property type="component" value="Unassembled WGS sequence"/>
</dbReference>
<feature type="domain" description="Dinitrogenase iron-molybdenum cofactor N-terminal" evidence="4">
    <location>
        <begin position="6"/>
        <end position="95"/>
    </location>
</feature>
<evidence type="ECO:0000313" key="5">
    <source>
        <dbReference type="EMBL" id="SFM54345.1"/>
    </source>
</evidence>
<dbReference type="AlphaFoldDB" id="A0A1I4RQ75"/>
<dbReference type="InterPro" id="IPR036105">
    <property type="entry name" value="DiNase_FeMo-co_biosyn_sf"/>
</dbReference>
<dbReference type="EMBL" id="FOUO01000009">
    <property type="protein sequence ID" value="SFM54345.1"/>
    <property type="molecule type" value="Genomic_DNA"/>
</dbReference>
<dbReference type="SUPFAM" id="SSF53146">
    <property type="entry name" value="Nitrogenase accessory factor-like"/>
    <property type="match status" value="1"/>
</dbReference>
<sequence length="236" mass="25465">MPTEMLDRECALRIALARRVLPGIELARLVEILISRLGAPITVKALDGLSADHLKEGLERTRPADAEGPPWDERGLGMALRYLHGEREVEPPLPPLAPYSEGDLPGSLRVALASNSGERVDGHFGSCVRFLIYQVSGDTALLVDIRPTAQLDKAPERNAARAGLLGDCHLLYVESIGGPAAARVIRAGVHPIKRPGGVHAREILEELQTVLRGSPPPWLARAMGREAATLERFAAL</sequence>
<dbReference type="STRING" id="195064.SAMN05421721_10915"/>
<dbReference type="PANTHER" id="PTHR33937">
    <property type="entry name" value="IRON-MOLYBDENUM PROTEIN-RELATED-RELATED"/>
    <property type="match status" value="1"/>
</dbReference>
<dbReference type="PANTHER" id="PTHR33937:SF1">
    <property type="entry name" value="IRON-MOLIBDENUM COFACTOR PROCESSING PROTEIN"/>
    <property type="match status" value="1"/>
</dbReference>
<dbReference type="Gene3D" id="3.30.420.130">
    <property type="entry name" value="Dinitrogenase iron-molybdenum cofactor biosynthesis domain"/>
    <property type="match status" value="1"/>
</dbReference>
<name>A0A1I4RQ75_ECTMO</name>
<dbReference type="InterPro" id="IPR034169">
    <property type="entry name" value="NifX-like"/>
</dbReference>
<evidence type="ECO:0000256" key="1">
    <source>
        <dbReference type="ARBA" id="ARBA00010285"/>
    </source>
</evidence>
<dbReference type="OrthoDB" id="9797941at2"/>
<dbReference type="InterPro" id="IPR038127">
    <property type="entry name" value="NafY_N_sf"/>
</dbReference>
<proteinExistence type="inferred from homology"/>
<accession>A0A1I4RQ75</accession>
<dbReference type="CDD" id="cd00853">
    <property type="entry name" value="NifX"/>
    <property type="match status" value="1"/>
</dbReference>
<comment type="similarity">
    <text evidence="1">Belongs to the NifX/NifY family.</text>
</comment>
<organism evidence="5 6">
    <name type="scientific">Ectothiorhodospira mobilis</name>
    <dbReference type="NCBI Taxonomy" id="195064"/>
    <lineage>
        <taxon>Bacteria</taxon>
        <taxon>Pseudomonadati</taxon>
        <taxon>Pseudomonadota</taxon>
        <taxon>Gammaproteobacteria</taxon>
        <taxon>Chromatiales</taxon>
        <taxon>Ectothiorhodospiraceae</taxon>
        <taxon>Ectothiorhodospira</taxon>
    </lineage>
</organism>
<evidence type="ECO:0000256" key="2">
    <source>
        <dbReference type="ARBA" id="ARBA00023231"/>
    </source>
</evidence>
<keyword evidence="6" id="KW-1185">Reference proteome</keyword>
<dbReference type="Pfam" id="PF02579">
    <property type="entry name" value="Nitro_FeMo-Co"/>
    <property type="match status" value="1"/>
</dbReference>